<dbReference type="SUPFAM" id="SSF54556">
    <property type="entry name" value="Chitinase insertion domain"/>
    <property type="match status" value="1"/>
</dbReference>
<dbReference type="PANTHER" id="PTHR11177:SF360">
    <property type="entry name" value="CHITINASE 4-RELATED"/>
    <property type="match status" value="1"/>
</dbReference>
<name>A0AAV2RF08_MEGNR</name>
<dbReference type="PROSITE" id="PS51910">
    <property type="entry name" value="GH18_2"/>
    <property type="match status" value="1"/>
</dbReference>
<dbReference type="GO" id="GO:0006032">
    <property type="term" value="P:chitin catabolic process"/>
    <property type="evidence" value="ECO:0007669"/>
    <property type="project" value="TreeGrafter"/>
</dbReference>
<feature type="region of interest" description="Disordered" evidence="7">
    <location>
        <begin position="353"/>
        <end position="519"/>
    </location>
</feature>
<dbReference type="Proteomes" id="UP001497623">
    <property type="component" value="Unassembled WGS sequence"/>
</dbReference>
<evidence type="ECO:0000256" key="5">
    <source>
        <dbReference type="RuleBase" id="RU000489"/>
    </source>
</evidence>
<dbReference type="FunFam" id="3.10.50.10:FF:000003">
    <property type="entry name" value="Class V chitinase CHIT5b"/>
    <property type="match status" value="1"/>
</dbReference>
<dbReference type="GO" id="GO:0005975">
    <property type="term" value="P:carbohydrate metabolic process"/>
    <property type="evidence" value="ECO:0007669"/>
    <property type="project" value="InterPro"/>
</dbReference>
<comment type="similarity">
    <text evidence="6">Belongs to the glycosyl hydrolase 18 family.</text>
</comment>
<dbReference type="InterPro" id="IPR001223">
    <property type="entry name" value="Glyco_hydro18_cat"/>
</dbReference>
<keyword evidence="3" id="KW-0325">Glycoprotein</keyword>
<dbReference type="EMBL" id="CAXKWB010019275">
    <property type="protein sequence ID" value="CAL4121792.1"/>
    <property type="molecule type" value="Genomic_DNA"/>
</dbReference>
<evidence type="ECO:0000259" key="8">
    <source>
        <dbReference type="PROSITE" id="PS51910"/>
    </source>
</evidence>
<proteinExistence type="inferred from homology"/>
<dbReference type="GO" id="GO:0008061">
    <property type="term" value="F:chitin binding"/>
    <property type="evidence" value="ECO:0007669"/>
    <property type="project" value="InterPro"/>
</dbReference>
<organism evidence="9 10">
    <name type="scientific">Meganyctiphanes norvegica</name>
    <name type="common">Northern krill</name>
    <name type="synonym">Thysanopoda norvegica</name>
    <dbReference type="NCBI Taxonomy" id="48144"/>
    <lineage>
        <taxon>Eukaryota</taxon>
        <taxon>Metazoa</taxon>
        <taxon>Ecdysozoa</taxon>
        <taxon>Arthropoda</taxon>
        <taxon>Crustacea</taxon>
        <taxon>Multicrustacea</taxon>
        <taxon>Malacostraca</taxon>
        <taxon>Eumalacostraca</taxon>
        <taxon>Eucarida</taxon>
        <taxon>Euphausiacea</taxon>
        <taxon>Euphausiidae</taxon>
        <taxon>Meganyctiphanes</taxon>
    </lineage>
</organism>
<feature type="compositionally biased region" description="Low complexity" evidence="7">
    <location>
        <begin position="359"/>
        <end position="519"/>
    </location>
</feature>
<dbReference type="GO" id="GO:0005576">
    <property type="term" value="C:extracellular region"/>
    <property type="evidence" value="ECO:0007669"/>
    <property type="project" value="TreeGrafter"/>
</dbReference>
<evidence type="ECO:0000256" key="6">
    <source>
        <dbReference type="RuleBase" id="RU004453"/>
    </source>
</evidence>
<dbReference type="AlphaFoldDB" id="A0AAV2RF08"/>
<dbReference type="Gene3D" id="3.10.50.10">
    <property type="match status" value="1"/>
</dbReference>
<evidence type="ECO:0000256" key="4">
    <source>
        <dbReference type="ARBA" id="ARBA00023295"/>
    </source>
</evidence>
<dbReference type="PROSITE" id="PS01095">
    <property type="entry name" value="GH18_1"/>
    <property type="match status" value="1"/>
</dbReference>
<keyword evidence="1" id="KW-0732">Signal</keyword>
<feature type="domain" description="GH18" evidence="8">
    <location>
        <begin position="1"/>
        <end position="360"/>
    </location>
</feature>
<evidence type="ECO:0000256" key="7">
    <source>
        <dbReference type="SAM" id="MobiDB-lite"/>
    </source>
</evidence>
<evidence type="ECO:0000313" key="10">
    <source>
        <dbReference type="Proteomes" id="UP001497623"/>
    </source>
</evidence>
<dbReference type="PANTHER" id="PTHR11177">
    <property type="entry name" value="CHITINASE"/>
    <property type="match status" value="1"/>
</dbReference>
<reference evidence="9 10" key="1">
    <citation type="submission" date="2024-05" db="EMBL/GenBank/DDBJ databases">
        <authorList>
            <person name="Wallberg A."/>
        </authorList>
    </citation>
    <scope>NUCLEOTIDE SEQUENCE [LARGE SCALE GENOMIC DNA]</scope>
</reference>
<comment type="caution">
    <text evidence="9">The sequence shown here is derived from an EMBL/GenBank/DDBJ whole genome shotgun (WGS) entry which is preliminary data.</text>
</comment>
<keyword evidence="2 5" id="KW-0378">Hydrolase</keyword>
<evidence type="ECO:0000256" key="3">
    <source>
        <dbReference type="ARBA" id="ARBA00023180"/>
    </source>
</evidence>
<dbReference type="Pfam" id="PF00704">
    <property type="entry name" value="Glyco_hydro_18"/>
    <property type="match status" value="1"/>
</dbReference>
<evidence type="ECO:0000256" key="2">
    <source>
        <dbReference type="ARBA" id="ARBA00022801"/>
    </source>
</evidence>
<dbReference type="InterPro" id="IPR050314">
    <property type="entry name" value="Glycosyl_Hydrlase_18"/>
</dbReference>
<evidence type="ECO:0000256" key="1">
    <source>
        <dbReference type="ARBA" id="ARBA00022729"/>
    </source>
</evidence>
<dbReference type="GO" id="GO:0004568">
    <property type="term" value="F:chitinase activity"/>
    <property type="evidence" value="ECO:0007669"/>
    <property type="project" value="TreeGrafter"/>
</dbReference>
<evidence type="ECO:0000313" key="9">
    <source>
        <dbReference type="EMBL" id="CAL4121792.1"/>
    </source>
</evidence>
<dbReference type="InterPro" id="IPR001579">
    <property type="entry name" value="Glyco_hydro_18_chit_AS"/>
</dbReference>
<dbReference type="SMART" id="SM00636">
    <property type="entry name" value="Glyco_18"/>
    <property type="match status" value="1"/>
</dbReference>
<accession>A0AAV2RF08</accession>
<keyword evidence="10" id="KW-1185">Reference proteome</keyword>
<dbReference type="InterPro" id="IPR017853">
    <property type="entry name" value="GH"/>
</dbReference>
<feature type="non-terminal residue" evidence="9">
    <location>
        <position position="1"/>
    </location>
</feature>
<dbReference type="SUPFAM" id="SSF51445">
    <property type="entry name" value="(Trans)glycosidases"/>
    <property type="match status" value="1"/>
</dbReference>
<protein>
    <recommendedName>
        <fullName evidence="8">GH18 domain-containing protein</fullName>
    </recommendedName>
</protein>
<dbReference type="InterPro" id="IPR029070">
    <property type="entry name" value="Chitinase_insertion_sf"/>
</dbReference>
<gene>
    <name evidence="9" type="ORF">MNOR_LOCUS22654</name>
</gene>
<dbReference type="Gene3D" id="3.20.20.80">
    <property type="entry name" value="Glycosidases"/>
    <property type="match status" value="1"/>
</dbReference>
<keyword evidence="4 5" id="KW-0326">Glycosidase</keyword>
<dbReference type="InterPro" id="IPR011583">
    <property type="entry name" value="Chitinase_II/V-like_cat"/>
</dbReference>
<sequence>GSLGVVEVEDIADLADVCTHLIYAFAGVNEITGDILITDSTADLCPEDEGGAAWWHCGYKDFTNLKNGHFSLKTLIAVGGMGTNTTFSKISADDTLRGNFVNSVVPFLREHNFDGLDMDWEFPAGEADKANFVMLLSELATVLHGEGLLLTAAVPVGISTINSGYDVPAMSEHVDLIHVMAYDFHGTWSPLTHHNAPLYKSDIDLDATLTTDYAIHYWLNEGAPADKLVLGLPMYGRCWRLDDPSKHGVGAPGTVGPNGAYSREPGQLFYSEICKQQKNNKWTIVNDEYMQVPYAYCLTWNNTWCGYDHEESIANKAEYAHNLGLRGVMAWAVDQDDVHKECGTQNFPLTRKAREAFNTPLTTTSTTTPTTTPKPTPEITTPTVTTTTTPTTTPTPTPETSTPSVTTPTTPPTTTFTTTASPTTSESNTGTPTSQETTTILSTTSTKATTSDQPETSTATTTEFSSSTSASSSITTTKTPPSASSTPISSTTTTESVSSSSSITSTLSSTEETTSSGPSFLIPPRGGCCFCYVVAAFLLMLLTNY</sequence>